<organism evidence="1 2">
    <name type="scientific">Hymenolepis diminuta</name>
    <name type="common">Rat tapeworm</name>
    <dbReference type="NCBI Taxonomy" id="6216"/>
    <lineage>
        <taxon>Eukaryota</taxon>
        <taxon>Metazoa</taxon>
        <taxon>Spiralia</taxon>
        <taxon>Lophotrochozoa</taxon>
        <taxon>Platyhelminthes</taxon>
        <taxon>Cestoda</taxon>
        <taxon>Eucestoda</taxon>
        <taxon>Cyclophyllidea</taxon>
        <taxon>Hymenolepididae</taxon>
        <taxon>Hymenolepis</taxon>
    </lineage>
</organism>
<accession>A0A564XUC4</accession>
<proteinExistence type="predicted"/>
<feature type="non-terminal residue" evidence="1">
    <location>
        <position position="1"/>
    </location>
</feature>
<name>A0A564XUC4_HYMDI</name>
<keyword evidence="2" id="KW-1185">Reference proteome</keyword>
<dbReference type="AlphaFoldDB" id="A0A564XUC4"/>
<evidence type="ECO:0000313" key="1">
    <source>
        <dbReference type="EMBL" id="VUZ38622.1"/>
    </source>
</evidence>
<dbReference type="EMBL" id="CABIJS010000003">
    <property type="protein sequence ID" value="VUZ38622.1"/>
    <property type="molecule type" value="Genomic_DNA"/>
</dbReference>
<protein>
    <submittedName>
        <fullName evidence="1">Uncharacterized protein</fullName>
    </submittedName>
</protein>
<dbReference type="Proteomes" id="UP000321570">
    <property type="component" value="Unassembled WGS sequence"/>
</dbReference>
<gene>
    <name evidence="1" type="ORF">WMSIL1_LOCUS72</name>
</gene>
<reference evidence="1 2" key="1">
    <citation type="submission" date="2019-07" db="EMBL/GenBank/DDBJ databases">
        <authorList>
            <person name="Jastrzebski P J."/>
            <person name="Paukszto L."/>
            <person name="Jastrzebski P J."/>
        </authorList>
    </citation>
    <scope>NUCLEOTIDE SEQUENCE [LARGE SCALE GENOMIC DNA]</scope>
    <source>
        <strain evidence="1 2">WMS-il1</strain>
    </source>
</reference>
<evidence type="ECO:0000313" key="2">
    <source>
        <dbReference type="Proteomes" id="UP000321570"/>
    </source>
</evidence>
<sequence length="85" mass="10019">ISSSRFLATHRLKIKELPEPNQAFNKTFVWNVPGNPLKDSRWIQHPKVLMGEFRRGCRIKWKILIKKGNQSNNFASLLYFIITHL</sequence>